<name>A0A5A9N1H5_9TELE</name>
<accession>A0A5A9N1H5</accession>
<dbReference type="Gene3D" id="3.40.220.10">
    <property type="entry name" value="Leucine Aminopeptidase, subunit E, domain 1"/>
    <property type="match status" value="1"/>
</dbReference>
<reference evidence="16 17" key="1">
    <citation type="journal article" date="2019" name="Mol. Ecol. Resour.">
        <title>Chromosome-level genome assembly of Triplophysa tibetana, a fish adapted to the harsh high-altitude environment of the Tibetan Plateau.</title>
        <authorList>
            <person name="Yang X."/>
            <person name="Liu H."/>
            <person name="Ma Z."/>
            <person name="Zou Y."/>
            <person name="Zou M."/>
            <person name="Mao Y."/>
            <person name="Li X."/>
            <person name="Wang H."/>
            <person name="Chen T."/>
            <person name="Wang W."/>
            <person name="Yang R."/>
        </authorList>
    </citation>
    <scope>NUCLEOTIDE SEQUENCE [LARGE SCALE GENOMIC DNA]</scope>
    <source>
        <strain evidence="16">TTIB1903HZAU</strain>
        <tissue evidence="16">Muscle</tissue>
    </source>
</reference>
<keyword evidence="3" id="KW-0808">Transferase</keyword>
<evidence type="ECO:0000259" key="14">
    <source>
        <dbReference type="Pfam" id="PF23253"/>
    </source>
</evidence>
<dbReference type="InterPro" id="IPR057045">
    <property type="entry name" value="PARP14_KH_3"/>
</dbReference>
<feature type="domain" description="PARP14 second type I KH" evidence="10">
    <location>
        <begin position="724"/>
        <end position="795"/>
    </location>
</feature>
<dbReference type="InterPro" id="IPR035979">
    <property type="entry name" value="RBD_domain_sf"/>
</dbReference>
<dbReference type="GO" id="GO:0005737">
    <property type="term" value="C:cytoplasm"/>
    <property type="evidence" value="ECO:0007669"/>
    <property type="project" value="TreeGrafter"/>
</dbReference>
<dbReference type="InterPro" id="IPR043472">
    <property type="entry name" value="Macro_dom-like"/>
</dbReference>
<keyword evidence="5" id="KW-0539">Nucleus</keyword>
<evidence type="ECO:0000259" key="11">
    <source>
        <dbReference type="Pfam" id="PF23249"/>
    </source>
</evidence>
<dbReference type="InterPro" id="IPR057051">
    <property type="entry name" value="PARP14_RPM_1"/>
</dbReference>
<feature type="domain" description="PARP14-like eighth type I KH" evidence="15">
    <location>
        <begin position="1376"/>
        <end position="1439"/>
    </location>
</feature>
<feature type="domain" description="PARP14 first type I KH" evidence="7">
    <location>
        <begin position="641"/>
        <end position="720"/>
    </location>
</feature>
<evidence type="ECO:0000256" key="6">
    <source>
        <dbReference type="SAM" id="MobiDB-lite"/>
    </source>
</evidence>
<evidence type="ECO:0000259" key="12">
    <source>
        <dbReference type="Pfam" id="PF23251"/>
    </source>
</evidence>
<dbReference type="SUPFAM" id="SSF52949">
    <property type="entry name" value="Macro domain-like"/>
    <property type="match status" value="1"/>
</dbReference>
<dbReference type="GO" id="GO:0003950">
    <property type="term" value="F:NAD+ poly-ADP-ribosyltransferase activity"/>
    <property type="evidence" value="ECO:0007669"/>
    <property type="project" value="TreeGrafter"/>
</dbReference>
<evidence type="ECO:0000259" key="7">
    <source>
        <dbReference type="Pfam" id="PF23084"/>
    </source>
</evidence>
<dbReference type="InterPro" id="IPR057044">
    <property type="entry name" value="PARP14_KH_1"/>
</dbReference>
<dbReference type="Pfam" id="PF23222">
    <property type="entry name" value="RRM_PARP14_1"/>
    <property type="match status" value="1"/>
</dbReference>
<comment type="subcellular location">
    <subcellularLocation>
        <location evidence="1">Nucleus</location>
    </subcellularLocation>
</comment>
<dbReference type="GO" id="GO:1990404">
    <property type="term" value="F:NAD+-protein mono-ADP-ribosyltransferase activity"/>
    <property type="evidence" value="ECO:0007669"/>
    <property type="project" value="TreeGrafter"/>
</dbReference>
<evidence type="ECO:0000313" key="17">
    <source>
        <dbReference type="Proteomes" id="UP000324632"/>
    </source>
</evidence>
<dbReference type="SUPFAM" id="SSF54928">
    <property type="entry name" value="RNA-binding domain, RBD"/>
    <property type="match status" value="2"/>
</dbReference>
<sequence>MEEYSYPIVVEGDCSPEQAKRLNNKLQIYFQSKKKSQGGECVIQFNEKSSTVTVLFKASDIRDNVLSKEDHVLTIGNVTVKLKVSNPEDVEKEPENSIQLTMEASYQQPSQNVPTGNKLDVKNLKESCPVALENVSDELSKNVLALLVENVSGVPEKDFSMELITELNTAVVTFKNPSAVGKFLEESKTHKKFKDYGLKARALERSTCVQVENLSAEANNKMLLEMYFEKWGGPVEETIICPLGQAAIVTFTNVEDKEDVLKIKHSIFDIPVKIYPYYKSLGTALYGSSRPTLKLPEPFTVSVHPAIRKFLLMKSLISSISDKMGLQFCQIDMDKPEVLLSPDPALLKQKVETRRYIDGWAKNASDTFKSIISNYTAFELPVLYPVWTKAESDIKGLVTDQVYVYMDASKVALTMAGATHDINGVKSVVGKMLDRASTQMERERSSVTDDVKVTPAVHSQNTVPSGSEAEVNLQGLYAVVLENVSVETNKDVLALLVENVSSVPEKDFSMELIPELNTAVVIFQSPSAVGKFLEESQTHKKFQDYGWKARALEGSTCVRVENLSAEANNKMLLELYFEKWGGPVEETIICPLEEAAIITFNNEEDKQKVLKMKHKISNVPVKIYPFYKSLDTALYGSNRRTWKLPESFRVNIHPALRKFLLKKRLISSISDKMSKQFCQIDMDKPEVLLSPDPALLKQKGVTRRQIDGWAKDASDAFKSIISNYTAFELPVLYPVWTKAESDIKGLVTDQVFIYMDESKGALTMAGATHDMNGLKSVVGKMLDRASTQMERERSSVTEVMEVTPVMYSLLQQDGLQNALTASLQLHLDYDKKMNKLHLSGLQTEILTFKNWVLEKKLIMKEKPLKVDRSLREFLRLADCDEMSKDLFIAQGIIAVYTVENEDLLLIGSTGQALSEAEKKLKMVLQSKDIIVEDRAVLALPQWQDLHKQLQSLYNTSKKRIVLINLSLQRDKVIVSGFREPVAEVSRHLEDFIEKHSKVEDSVRVKSHAVVEFMKERKSDDWQHFLKSDEVTVCFDSIRPRIKLSGERRFVQPAMSFFKKMANALYTDTLIIKKAGAKKYFKEEGIYMLSFLLKEKGFVIVLQEDHMLKEEEEDDKGKDRGSLDKFGQCCEVQMPRRVSVRAIRKEFSAFSPKMNVPHHKKPLWHGSYGHRDQGYQGQGNQGNRNQKFGDHSYDHRNIERQVHRREEKDYSGFSSARYDGLTVLETTRKRLQISPSKGNIEAAKDDVIVNTISDDLDLKTGAISEALLKTAGHRLQEEFTAARIRRHGISSPVTKRLQSHQHFTPKTKPLRKPAQTFGWTNELMFWDTSESPKNEEFVMMVEEIEPAVFQLCGDTPQDLNKARDMINSLILKEYVNISIRDSAISNFSKEDAVMLSTMQRELSVSIKLDRKVQDPVITLEGLTRDVHTAESRIRDMIRWVERHESKRREEFTAAWLNGNIWTLYRT</sequence>
<dbReference type="GO" id="GO:0010629">
    <property type="term" value="P:negative regulation of gene expression"/>
    <property type="evidence" value="ECO:0007669"/>
    <property type="project" value="TreeGrafter"/>
</dbReference>
<feature type="region of interest" description="Disordered" evidence="6">
    <location>
        <begin position="1163"/>
        <end position="1190"/>
    </location>
</feature>
<dbReference type="EMBL" id="SOYY01000023">
    <property type="protein sequence ID" value="KAA0703894.1"/>
    <property type="molecule type" value="Genomic_DNA"/>
</dbReference>
<dbReference type="Pfam" id="PF23248">
    <property type="entry name" value="KH_PARP14_2"/>
    <property type="match status" value="2"/>
</dbReference>
<feature type="domain" description="PARP14 sixth type I KH" evidence="14">
    <location>
        <begin position="997"/>
        <end position="1061"/>
    </location>
</feature>
<feature type="domain" description="PARP14 second RRM" evidence="9">
    <location>
        <begin position="478"/>
        <end position="553"/>
    </location>
</feature>
<dbReference type="InterPro" id="IPR057048">
    <property type="entry name" value="PARP14_KH_6"/>
</dbReference>
<dbReference type="InterPro" id="IPR057043">
    <property type="entry name" value="PARP14_KH_2"/>
</dbReference>
<organism evidence="16 17">
    <name type="scientific">Triplophysa tibetana</name>
    <dbReference type="NCBI Taxonomy" id="1572043"/>
    <lineage>
        <taxon>Eukaryota</taxon>
        <taxon>Metazoa</taxon>
        <taxon>Chordata</taxon>
        <taxon>Craniata</taxon>
        <taxon>Vertebrata</taxon>
        <taxon>Euteleostomi</taxon>
        <taxon>Actinopterygii</taxon>
        <taxon>Neopterygii</taxon>
        <taxon>Teleostei</taxon>
        <taxon>Ostariophysi</taxon>
        <taxon>Cypriniformes</taxon>
        <taxon>Nemacheilidae</taxon>
        <taxon>Triplophysa</taxon>
    </lineage>
</organism>
<evidence type="ECO:0000256" key="3">
    <source>
        <dbReference type="ARBA" id="ARBA00022679"/>
    </source>
</evidence>
<evidence type="ECO:0000256" key="1">
    <source>
        <dbReference type="ARBA" id="ARBA00004123"/>
    </source>
</evidence>
<dbReference type="InterPro" id="IPR057050">
    <property type="entry name" value="RRM_PARP14_2"/>
</dbReference>
<dbReference type="Pfam" id="PF23252">
    <property type="entry name" value="KH_PARP14_5"/>
    <property type="match status" value="1"/>
</dbReference>
<dbReference type="PANTHER" id="PTHR14453">
    <property type="entry name" value="PARP/ZINC FINGER CCCH TYPE DOMAIN CONTAINING PROTEIN"/>
    <property type="match status" value="1"/>
</dbReference>
<dbReference type="GO" id="GO:0070212">
    <property type="term" value="P:protein poly-ADP-ribosylation"/>
    <property type="evidence" value="ECO:0007669"/>
    <property type="project" value="TreeGrafter"/>
</dbReference>
<feature type="domain" description="PARP14 fourth type I KH" evidence="12">
    <location>
        <begin position="862"/>
        <end position="925"/>
    </location>
</feature>
<dbReference type="Pfam" id="PF23253">
    <property type="entry name" value="KH_PARP14_6"/>
    <property type="match status" value="1"/>
</dbReference>
<dbReference type="Pfam" id="PF23085">
    <property type="entry name" value="RRM_PARP14_3"/>
    <property type="match status" value="2"/>
</dbReference>
<keyword evidence="2" id="KW-0328">Glycosyltransferase</keyword>
<dbReference type="Pfam" id="PF23251">
    <property type="entry name" value="KH_PARP14_4"/>
    <property type="match status" value="1"/>
</dbReference>
<dbReference type="InterPro" id="IPR012677">
    <property type="entry name" value="Nucleotide-bd_a/b_plait_sf"/>
</dbReference>
<evidence type="ECO:0000256" key="5">
    <source>
        <dbReference type="ARBA" id="ARBA00023242"/>
    </source>
</evidence>
<feature type="domain" description="PARP14 fifth type I KH" evidence="13">
    <location>
        <begin position="929"/>
        <end position="995"/>
    </location>
</feature>
<evidence type="ECO:0000259" key="13">
    <source>
        <dbReference type="Pfam" id="PF23252"/>
    </source>
</evidence>
<feature type="domain" description="PARP14 third type I KH" evidence="11">
    <location>
        <begin position="800"/>
        <end position="859"/>
    </location>
</feature>
<dbReference type="GO" id="GO:0005634">
    <property type="term" value="C:nucleus"/>
    <property type="evidence" value="ECO:0007669"/>
    <property type="project" value="UniProtKB-SubCell"/>
</dbReference>
<evidence type="ECO:0000259" key="10">
    <source>
        <dbReference type="Pfam" id="PF23248"/>
    </source>
</evidence>
<evidence type="ECO:0000259" key="9">
    <source>
        <dbReference type="Pfam" id="PF23245"/>
    </source>
</evidence>
<dbReference type="Pfam" id="PF23245">
    <property type="entry name" value="RRM_PARP14_2"/>
    <property type="match status" value="2"/>
</dbReference>
<dbReference type="InterPro" id="IPR052056">
    <property type="entry name" value="Mono-ARTD/PARP"/>
</dbReference>
<evidence type="ECO:0000259" key="8">
    <source>
        <dbReference type="Pfam" id="PF23222"/>
    </source>
</evidence>
<dbReference type="Pfam" id="PF23249">
    <property type="entry name" value="KH_PARP14_3"/>
    <property type="match status" value="1"/>
</dbReference>
<gene>
    <name evidence="16" type="ORF">E1301_Tti000462</name>
</gene>
<proteinExistence type="predicted"/>
<feature type="domain" description="PARP14 second RRM" evidence="9">
    <location>
        <begin position="126"/>
        <end position="204"/>
    </location>
</feature>
<keyword evidence="17" id="KW-1185">Reference proteome</keyword>
<dbReference type="Pfam" id="PF23084">
    <property type="entry name" value="KH_PARP14_1"/>
    <property type="match status" value="2"/>
</dbReference>
<feature type="domain" description="PAR14-like first RRM" evidence="8">
    <location>
        <begin position="8"/>
        <end position="85"/>
    </location>
</feature>
<evidence type="ECO:0000259" key="15">
    <source>
        <dbReference type="Pfam" id="PF23254"/>
    </source>
</evidence>
<protein>
    <submittedName>
        <fullName evidence="16">Poly [ADP-ribose] polymerase 14</fullName>
    </submittedName>
</protein>
<evidence type="ECO:0000256" key="2">
    <source>
        <dbReference type="ARBA" id="ARBA00022676"/>
    </source>
</evidence>
<keyword evidence="4" id="KW-0520">NAD</keyword>
<dbReference type="GO" id="GO:0003676">
    <property type="term" value="F:nucleic acid binding"/>
    <property type="evidence" value="ECO:0007669"/>
    <property type="project" value="InterPro"/>
</dbReference>
<dbReference type="PANTHER" id="PTHR14453:SF106">
    <property type="entry name" value="POLY [ADP-RIBOSE] POLYMERASE"/>
    <property type="match status" value="1"/>
</dbReference>
<comment type="caution">
    <text evidence="16">The sequence shown here is derived from an EMBL/GenBank/DDBJ whole genome shotgun (WGS) entry which is preliminary data.</text>
</comment>
<dbReference type="InterPro" id="IPR057049">
    <property type="entry name" value="PARP14_KH_8"/>
</dbReference>
<dbReference type="Gene3D" id="3.30.70.330">
    <property type="match status" value="3"/>
</dbReference>
<dbReference type="GO" id="GO:0003714">
    <property type="term" value="F:transcription corepressor activity"/>
    <property type="evidence" value="ECO:0007669"/>
    <property type="project" value="TreeGrafter"/>
</dbReference>
<dbReference type="Pfam" id="PF23254">
    <property type="entry name" value="KH_PARP14_8"/>
    <property type="match status" value="1"/>
</dbReference>
<dbReference type="Proteomes" id="UP000324632">
    <property type="component" value="Chromosome 23"/>
</dbReference>
<dbReference type="InterPro" id="IPR057047">
    <property type="entry name" value="PARP14_KH_5"/>
</dbReference>
<dbReference type="InterPro" id="IPR057046">
    <property type="entry name" value="PARP14_KH_4"/>
</dbReference>
<feature type="domain" description="PARP14 first type I KH" evidence="7">
    <location>
        <begin position="291"/>
        <end position="371"/>
    </location>
</feature>
<evidence type="ECO:0000313" key="16">
    <source>
        <dbReference type="EMBL" id="KAA0703894.1"/>
    </source>
</evidence>
<feature type="domain" description="PARP14 second type I KH" evidence="10">
    <location>
        <begin position="375"/>
        <end position="446"/>
    </location>
</feature>
<evidence type="ECO:0000256" key="4">
    <source>
        <dbReference type="ARBA" id="ARBA00023027"/>
    </source>
</evidence>